<organism evidence="1">
    <name type="scientific">marine sediment metagenome</name>
    <dbReference type="NCBI Taxonomy" id="412755"/>
    <lineage>
        <taxon>unclassified sequences</taxon>
        <taxon>metagenomes</taxon>
        <taxon>ecological metagenomes</taxon>
    </lineage>
</organism>
<proteinExistence type="predicted"/>
<evidence type="ECO:0000313" key="1">
    <source>
        <dbReference type="EMBL" id="KKN15011.1"/>
    </source>
</evidence>
<gene>
    <name evidence="1" type="ORF">LCGC14_0990390</name>
</gene>
<protein>
    <submittedName>
        <fullName evidence="1">Uncharacterized protein</fullName>
    </submittedName>
</protein>
<sequence length="141" mass="15504">MNSNQIQALISLSTGLLADGRSVAALKRQGYVDKEGKLTPAGRSVYLDNVKTQDVYSLTLGTKLSGIKVGKRLYSLPKGAVLLALFAGMTKNQRWYDCFYTQEQSFPIIRVLHNSAHKIEKTRVPLTELVHATGQQLPAVS</sequence>
<dbReference type="AlphaFoldDB" id="A0A0F9QPD6"/>
<accession>A0A0F9QPD6</accession>
<reference evidence="1" key="1">
    <citation type="journal article" date="2015" name="Nature">
        <title>Complex archaea that bridge the gap between prokaryotes and eukaryotes.</title>
        <authorList>
            <person name="Spang A."/>
            <person name="Saw J.H."/>
            <person name="Jorgensen S.L."/>
            <person name="Zaremba-Niedzwiedzka K."/>
            <person name="Martijn J."/>
            <person name="Lind A.E."/>
            <person name="van Eijk R."/>
            <person name="Schleper C."/>
            <person name="Guy L."/>
            <person name="Ettema T.J."/>
        </authorList>
    </citation>
    <scope>NUCLEOTIDE SEQUENCE</scope>
</reference>
<comment type="caution">
    <text evidence="1">The sequence shown here is derived from an EMBL/GenBank/DDBJ whole genome shotgun (WGS) entry which is preliminary data.</text>
</comment>
<dbReference type="EMBL" id="LAZR01003756">
    <property type="protein sequence ID" value="KKN15011.1"/>
    <property type="molecule type" value="Genomic_DNA"/>
</dbReference>
<name>A0A0F9QPD6_9ZZZZ</name>